<protein>
    <recommendedName>
        <fullName evidence="3">Transposase</fullName>
    </recommendedName>
</protein>
<evidence type="ECO:0008006" key="3">
    <source>
        <dbReference type="Google" id="ProtNLM"/>
    </source>
</evidence>
<name>A0ABQ3QRS9_9ACTN</name>
<keyword evidence="2" id="KW-1185">Reference proteome</keyword>
<evidence type="ECO:0000313" key="2">
    <source>
        <dbReference type="Proteomes" id="UP001050808"/>
    </source>
</evidence>
<evidence type="ECO:0000313" key="1">
    <source>
        <dbReference type="EMBL" id="GHI39981.1"/>
    </source>
</evidence>
<proteinExistence type="predicted"/>
<dbReference type="InterPro" id="IPR009057">
    <property type="entry name" value="Homeodomain-like_sf"/>
</dbReference>
<accession>A0ABQ3QRS9</accession>
<dbReference type="Pfam" id="PF13565">
    <property type="entry name" value="HTH_32"/>
    <property type="match status" value="1"/>
</dbReference>
<organism evidence="1 2">
    <name type="scientific">Streptomyces violascens</name>
    <dbReference type="NCBI Taxonomy" id="67381"/>
    <lineage>
        <taxon>Bacteria</taxon>
        <taxon>Bacillati</taxon>
        <taxon>Actinomycetota</taxon>
        <taxon>Actinomycetes</taxon>
        <taxon>Kitasatosporales</taxon>
        <taxon>Streptomycetaceae</taxon>
        <taxon>Streptomyces</taxon>
    </lineage>
</organism>
<comment type="caution">
    <text evidence="1">The sequence shown here is derived from an EMBL/GenBank/DDBJ whole genome shotgun (WGS) entry which is preliminary data.</text>
</comment>
<dbReference type="SUPFAM" id="SSF46689">
    <property type="entry name" value="Homeodomain-like"/>
    <property type="match status" value="1"/>
</dbReference>
<dbReference type="EMBL" id="BNDY01000017">
    <property type="protein sequence ID" value="GHI39981.1"/>
    <property type="molecule type" value="Genomic_DNA"/>
</dbReference>
<dbReference type="Proteomes" id="UP001050808">
    <property type="component" value="Unassembled WGS sequence"/>
</dbReference>
<reference evidence="1" key="1">
    <citation type="submission" date="2024-05" db="EMBL/GenBank/DDBJ databases">
        <title>Whole genome shotgun sequence of Streptomyces violascens NBRC 12920.</title>
        <authorList>
            <person name="Komaki H."/>
            <person name="Tamura T."/>
        </authorList>
    </citation>
    <scope>NUCLEOTIDE SEQUENCE</scope>
    <source>
        <strain evidence="1">NBRC 12920</strain>
    </source>
</reference>
<gene>
    <name evidence="1" type="ORF">Sviol_43890</name>
</gene>
<dbReference type="RefSeq" id="WP_189959369.1">
    <property type="nucleotide sequence ID" value="NZ_BMUA01000001.1"/>
</dbReference>
<sequence>MSNILRVELTDDQHGELHALLARRDLTRYSRQRAECIRLLDRGKAAPEVADLLECNVVTVRAAVHRFNGGGIGALPDAPRPGRPARVLGGVDRAALADLLDRSAAAGIAWTVPALRDWLRGQRGVEISADWLWELLLRDGFRWKQTRGSLRHQADPVLQQAAKAQLGDLRTYGWRRTRAGGI</sequence>